<sequence>EFVRYYNRSRPHRSLQLHVREVPRDYARQGLIARRQILGGLVNDYCRKAA</sequence>
<name>X0WWD6_9ZZZZ</name>
<dbReference type="EMBL" id="BARS01037946">
    <property type="protein sequence ID" value="GAG17056.1"/>
    <property type="molecule type" value="Genomic_DNA"/>
</dbReference>
<reference evidence="1" key="1">
    <citation type="journal article" date="2014" name="Front. Microbiol.">
        <title>High frequency of phylogenetically diverse reductive dehalogenase-homologous genes in deep subseafloor sedimentary metagenomes.</title>
        <authorList>
            <person name="Kawai M."/>
            <person name="Futagami T."/>
            <person name="Toyoda A."/>
            <person name="Takaki Y."/>
            <person name="Nishi S."/>
            <person name="Hori S."/>
            <person name="Arai W."/>
            <person name="Tsubouchi T."/>
            <person name="Morono Y."/>
            <person name="Uchiyama I."/>
            <person name="Ito T."/>
            <person name="Fujiyama A."/>
            <person name="Inagaki F."/>
            <person name="Takami H."/>
        </authorList>
    </citation>
    <scope>NUCLEOTIDE SEQUENCE</scope>
    <source>
        <strain evidence="1">Expedition CK06-06</strain>
    </source>
</reference>
<proteinExistence type="predicted"/>
<feature type="non-terminal residue" evidence="1">
    <location>
        <position position="1"/>
    </location>
</feature>
<organism evidence="1">
    <name type="scientific">marine sediment metagenome</name>
    <dbReference type="NCBI Taxonomy" id="412755"/>
    <lineage>
        <taxon>unclassified sequences</taxon>
        <taxon>metagenomes</taxon>
        <taxon>ecological metagenomes</taxon>
    </lineage>
</organism>
<evidence type="ECO:0000313" key="1">
    <source>
        <dbReference type="EMBL" id="GAG17056.1"/>
    </source>
</evidence>
<evidence type="ECO:0008006" key="2">
    <source>
        <dbReference type="Google" id="ProtNLM"/>
    </source>
</evidence>
<accession>X0WWD6</accession>
<protein>
    <recommendedName>
        <fullName evidence="2">Integrase catalytic domain-containing protein</fullName>
    </recommendedName>
</protein>
<comment type="caution">
    <text evidence="1">The sequence shown here is derived from an EMBL/GenBank/DDBJ whole genome shotgun (WGS) entry which is preliminary data.</text>
</comment>
<gene>
    <name evidence="1" type="ORF">S01H1_58121</name>
</gene>
<dbReference type="AlphaFoldDB" id="X0WWD6"/>